<dbReference type="GO" id="GO:0047940">
    <property type="term" value="F:glucuronokinase activity"/>
    <property type="evidence" value="ECO:0007669"/>
    <property type="project" value="TreeGrafter"/>
</dbReference>
<dbReference type="InterPro" id="IPR020568">
    <property type="entry name" value="Ribosomal_Su5_D2-typ_SF"/>
</dbReference>
<dbReference type="GO" id="GO:0005524">
    <property type="term" value="F:ATP binding"/>
    <property type="evidence" value="ECO:0007669"/>
    <property type="project" value="UniProtKB-KW"/>
</dbReference>
<evidence type="ECO:0000259" key="5">
    <source>
        <dbReference type="Pfam" id="PF08544"/>
    </source>
</evidence>
<evidence type="ECO:0000313" key="6">
    <source>
        <dbReference type="EMBL" id="SDM06296.1"/>
    </source>
</evidence>
<reference evidence="6 7" key="1">
    <citation type="submission" date="2016-10" db="EMBL/GenBank/DDBJ databases">
        <authorList>
            <person name="de Groot N.N."/>
        </authorList>
    </citation>
    <scope>NUCLEOTIDE SEQUENCE [LARGE SCALE GENOMIC DNA]</scope>
    <source>
        <strain evidence="6 7">DSM 21668</strain>
    </source>
</reference>
<evidence type="ECO:0000259" key="4">
    <source>
        <dbReference type="Pfam" id="PF00288"/>
    </source>
</evidence>
<evidence type="ECO:0000256" key="2">
    <source>
        <dbReference type="ARBA" id="ARBA00022777"/>
    </source>
</evidence>
<dbReference type="Proteomes" id="UP000198901">
    <property type="component" value="Unassembled WGS sequence"/>
</dbReference>
<dbReference type="InterPro" id="IPR006204">
    <property type="entry name" value="GHMP_kinase_N_dom"/>
</dbReference>
<dbReference type="InterPro" id="IPR013750">
    <property type="entry name" value="GHMP_kinase_C_dom"/>
</dbReference>
<proteinExistence type="predicted"/>
<organism evidence="6 7">
    <name type="scientific">Siphonobacter aquaeclarae</name>
    <dbReference type="NCBI Taxonomy" id="563176"/>
    <lineage>
        <taxon>Bacteria</taxon>
        <taxon>Pseudomonadati</taxon>
        <taxon>Bacteroidota</taxon>
        <taxon>Cytophagia</taxon>
        <taxon>Cytophagales</taxon>
        <taxon>Cytophagaceae</taxon>
        <taxon>Siphonobacter</taxon>
    </lineage>
</organism>
<keyword evidence="2 6" id="KW-0808">Transferase</keyword>
<accession>A0A1G9Q5M4</accession>
<dbReference type="PANTHER" id="PTHR38710">
    <property type="entry name" value="WITH PUTATIVE URIDYL PYROPHOSPHORYLASE-RELATED"/>
    <property type="match status" value="1"/>
</dbReference>
<keyword evidence="7" id="KW-1185">Reference proteome</keyword>
<keyword evidence="3" id="KW-0067">ATP-binding</keyword>
<dbReference type="EMBL" id="FNGS01000004">
    <property type="protein sequence ID" value="SDM06296.1"/>
    <property type="molecule type" value="Genomic_DNA"/>
</dbReference>
<dbReference type="Pfam" id="PF08544">
    <property type="entry name" value="GHMP_kinases_C"/>
    <property type="match status" value="1"/>
</dbReference>
<dbReference type="AlphaFoldDB" id="A0A1G9Q5M4"/>
<keyword evidence="2 6" id="KW-0418">Kinase</keyword>
<dbReference type="PANTHER" id="PTHR38710:SF1">
    <property type="entry name" value="WITH PUTATIVE URIDYL PYROPHOSPHORYLASE-RELATED"/>
    <property type="match status" value="1"/>
</dbReference>
<feature type="domain" description="GHMP kinase N-terminal" evidence="4">
    <location>
        <begin position="92"/>
        <end position="184"/>
    </location>
</feature>
<evidence type="ECO:0000313" key="7">
    <source>
        <dbReference type="Proteomes" id="UP000198901"/>
    </source>
</evidence>
<protein>
    <submittedName>
        <fullName evidence="6">Glucuronokinase</fullName>
    </submittedName>
</protein>
<gene>
    <name evidence="6" type="ORF">SAMN04488090_2476</name>
</gene>
<keyword evidence="1" id="KW-0547">Nucleotide-binding</keyword>
<dbReference type="SUPFAM" id="SSF54211">
    <property type="entry name" value="Ribosomal protein S5 domain 2-like"/>
    <property type="match status" value="1"/>
</dbReference>
<dbReference type="InterPro" id="IPR036554">
    <property type="entry name" value="GHMP_kinase_C_sf"/>
</dbReference>
<dbReference type="InterPro" id="IPR053034">
    <property type="entry name" value="Glucuronokinase-like"/>
</dbReference>
<dbReference type="STRING" id="563176.SAMN04488090_2476"/>
<dbReference type="SUPFAM" id="SSF55060">
    <property type="entry name" value="GHMP Kinase, C-terminal domain"/>
    <property type="match status" value="1"/>
</dbReference>
<evidence type="ECO:0000256" key="3">
    <source>
        <dbReference type="ARBA" id="ARBA00022840"/>
    </source>
</evidence>
<sequence>MTRHNRVLKTASDVLIETRAYARAGLLGNPSDGFFGKTLSISVRNFGASVTLWQSPELHIEQQEADANTFRSIFHLVDTVGQIGYNGGIPLIKAAIRKFTTYCLEEGIRLPNRNFTIRYSSSIPRQVGLSGSSAIIVATMRALMQFYDVEIPLEYLPTLVMKSETEELGITAGLQDRVIQCYEGCVYMDFQRQLIESRGFGNYERVDPQALPKLYLAYNTDMSKVSGKVHNDVKARFERGEPLVVDTLSQIADLARQGKEAVEKQDYSTLNELINHNFDLRTRIYNIHPVNMQMIETARRLGASASFTGSGGSIIGIYRDDEMLNRLFVDLQKLNARVIKPYVV</sequence>
<feature type="domain" description="GHMP kinase C-terminal" evidence="5">
    <location>
        <begin position="260"/>
        <end position="322"/>
    </location>
</feature>
<dbReference type="Pfam" id="PF00288">
    <property type="entry name" value="GHMP_kinases_N"/>
    <property type="match status" value="1"/>
</dbReference>
<dbReference type="PRINTS" id="PR00959">
    <property type="entry name" value="MEVGALKINASE"/>
</dbReference>
<name>A0A1G9Q5M4_9BACT</name>
<evidence type="ECO:0000256" key="1">
    <source>
        <dbReference type="ARBA" id="ARBA00022741"/>
    </source>
</evidence>
<dbReference type="Gene3D" id="3.30.230.120">
    <property type="match status" value="1"/>
</dbReference>